<dbReference type="EMBL" id="LDAU01000046">
    <property type="protein sequence ID" value="KRX09579.1"/>
    <property type="molecule type" value="Genomic_DNA"/>
</dbReference>
<evidence type="ECO:0000313" key="2">
    <source>
        <dbReference type="Proteomes" id="UP000054937"/>
    </source>
</evidence>
<dbReference type="InParanoid" id="A0A0V0R522"/>
<evidence type="ECO:0000313" key="1">
    <source>
        <dbReference type="EMBL" id="KRX09579.1"/>
    </source>
</evidence>
<reference evidence="1 2" key="1">
    <citation type="journal article" date="2015" name="Sci. Rep.">
        <title>Genome of the facultative scuticociliatosis pathogen Pseudocohnilembus persalinus provides insight into its virulence through horizontal gene transfer.</title>
        <authorList>
            <person name="Xiong J."/>
            <person name="Wang G."/>
            <person name="Cheng J."/>
            <person name="Tian M."/>
            <person name="Pan X."/>
            <person name="Warren A."/>
            <person name="Jiang C."/>
            <person name="Yuan D."/>
            <person name="Miao W."/>
        </authorList>
    </citation>
    <scope>NUCLEOTIDE SEQUENCE [LARGE SCALE GENOMIC DNA]</scope>
    <source>
        <strain evidence="1">36N120E</strain>
    </source>
</reference>
<accession>A0A0V0R522</accession>
<keyword evidence="2" id="KW-1185">Reference proteome</keyword>
<proteinExistence type="predicted"/>
<dbReference type="AlphaFoldDB" id="A0A0V0R522"/>
<gene>
    <name evidence="1" type="ORF">PPERSA_08611</name>
</gene>
<comment type="caution">
    <text evidence="1">The sequence shown here is derived from an EMBL/GenBank/DDBJ whole genome shotgun (WGS) entry which is preliminary data.</text>
</comment>
<organism evidence="1 2">
    <name type="scientific">Pseudocohnilembus persalinus</name>
    <name type="common">Ciliate</name>
    <dbReference type="NCBI Taxonomy" id="266149"/>
    <lineage>
        <taxon>Eukaryota</taxon>
        <taxon>Sar</taxon>
        <taxon>Alveolata</taxon>
        <taxon>Ciliophora</taxon>
        <taxon>Intramacronucleata</taxon>
        <taxon>Oligohymenophorea</taxon>
        <taxon>Scuticociliatia</taxon>
        <taxon>Philasterida</taxon>
        <taxon>Pseudocohnilembidae</taxon>
        <taxon>Pseudocohnilembus</taxon>
    </lineage>
</organism>
<protein>
    <submittedName>
        <fullName evidence="1">Uncharacterized protein</fullName>
    </submittedName>
</protein>
<name>A0A0V0R522_PSEPJ</name>
<dbReference type="Proteomes" id="UP000054937">
    <property type="component" value="Unassembled WGS sequence"/>
</dbReference>
<sequence>MFVGLMERIKSIQITIERGSMIAAMYIKGEIQLPDKNQMLKSWDEDIKHLQQDDPTMTRLFQIRPTFSELDYNKELAELAKKELDYDFEQQTIAIKKIQNAEWSPFDQKLQRQTNFNSLCPKEPSENLF</sequence>